<dbReference type="RefSeq" id="WP_103080256.1">
    <property type="nucleotide sequence ID" value="NZ_NIOJ01000004.1"/>
</dbReference>
<organism evidence="1 2">
    <name type="scientific">Clostridium thermosuccinogenes</name>
    <dbReference type="NCBI Taxonomy" id="84032"/>
    <lineage>
        <taxon>Bacteria</taxon>
        <taxon>Bacillati</taxon>
        <taxon>Bacillota</taxon>
        <taxon>Clostridia</taxon>
        <taxon>Eubacteriales</taxon>
        <taxon>Clostridiaceae</taxon>
        <taxon>Clostridium</taxon>
    </lineage>
</organism>
<evidence type="ECO:0000313" key="2">
    <source>
        <dbReference type="Proteomes" id="UP000236151"/>
    </source>
</evidence>
<dbReference type="EMBL" id="NIOJ01000004">
    <property type="protein sequence ID" value="PNU01127.1"/>
    <property type="molecule type" value="Genomic_DNA"/>
</dbReference>
<protein>
    <submittedName>
        <fullName evidence="1">Uncharacterized protein</fullName>
    </submittedName>
</protein>
<reference evidence="1 2" key="1">
    <citation type="submission" date="2017-06" db="EMBL/GenBank/DDBJ databases">
        <title>Investigating the central metabolism of Clostridium thermosuccinogenes.</title>
        <authorList>
            <person name="Koendjbiharie J.G."/>
            <person name="van Kranenburg R."/>
        </authorList>
    </citation>
    <scope>NUCLEOTIDE SEQUENCE [LARGE SCALE GENOMIC DNA]</scope>
    <source>
        <strain evidence="1 2">DSM 5806</strain>
    </source>
</reference>
<dbReference type="AlphaFoldDB" id="A0A2K2FQR9"/>
<gene>
    <name evidence="1" type="ORF">CDQ84_03110</name>
</gene>
<sequence length="72" mass="8676">MQMIIIPITNDQSESNLNIKPFLVNMEKVVIYVPFNIDAKVDFDAGLYYWTMFRLEKSWWVNLKQVIKMEFQ</sequence>
<comment type="caution">
    <text evidence="1">The sequence shown here is derived from an EMBL/GenBank/DDBJ whole genome shotgun (WGS) entry which is preliminary data.</text>
</comment>
<proteinExistence type="predicted"/>
<name>A0A2K2FQR9_9CLOT</name>
<dbReference type="Proteomes" id="UP000236151">
    <property type="component" value="Unassembled WGS sequence"/>
</dbReference>
<accession>A0A2K2FQR9</accession>
<dbReference type="KEGG" id="cthd:CDO33_06135"/>
<keyword evidence="2" id="KW-1185">Reference proteome</keyword>
<evidence type="ECO:0000313" key="1">
    <source>
        <dbReference type="EMBL" id="PNU01127.1"/>
    </source>
</evidence>